<dbReference type="FunFam" id="3.40.50.300:FF:000016">
    <property type="entry name" value="Oligopeptide ABC transporter ATP-binding component"/>
    <property type="match status" value="1"/>
</dbReference>
<keyword evidence="1" id="KW-0813">Transport</keyword>
<dbReference type="InterPro" id="IPR017871">
    <property type="entry name" value="ABC_transporter-like_CS"/>
</dbReference>
<dbReference type="GO" id="GO:0015833">
    <property type="term" value="P:peptide transport"/>
    <property type="evidence" value="ECO:0007669"/>
    <property type="project" value="InterPro"/>
</dbReference>
<dbReference type="CDD" id="cd03257">
    <property type="entry name" value="ABC_NikE_OppD_transporters"/>
    <property type="match status" value="1"/>
</dbReference>
<dbReference type="GeneID" id="9499639"/>
<dbReference type="GO" id="GO:0005524">
    <property type="term" value="F:ATP binding"/>
    <property type="evidence" value="ECO:0007669"/>
    <property type="project" value="UniProtKB-KW"/>
</dbReference>
<dbReference type="InterPro" id="IPR027417">
    <property type="entry name" value="P-loop_NTPase"/>
</dbReference>
<proteinExistence type="predicted"/>
<gene>
    <name evidence="5" type="ordered locus">ASAC_1382</name>
</gene>
<evidence type="ECO:0000313" key="5">
    <source>
        <dbReference type="EMBL" id="ADL19787.1"/>
    </source>
</evidence>
<dbReference type="Pfam" id="PF00005">
    <property type="entry name" value="ABC_tran"/>
    <property type="match status" value="1"/>
</dbReference>
<dbReference type="Gene3D" id="3.40.50.300">
    <property type="entry name" value="P-loop containing nucleotide triphosphate hydrolases"/>
    <property type="match status" value="1"/>
</dbReference>
<dbReference type="KEGG" id="asc:ASAC_1382"/>
<evidence type="ECO:0000256" key="2">
    <source>
        <dbReference type="ARBA" id="ARBA00022741"/>
    </source>
</evidence>
<dbReference type="InParanoid" id="D9PZ00"/>
<dbReference type="PANTHER" id="PTHR43067:SF3">
    <property type="entry name" value="MALTOSE ABC TRANSPORTER, ATP-BINDING PROTEIN"/>
    <property type="match status" value="1"/>
</dbReference>
<dbReference type="GO" id="GO:0016887">
    <property type="term" value="F:ATP hydrolysis activity"/>
    <property type="evidence" value="ECO:0007669"/>
    <property type="project" value="InterPro"/>
</dbReference>
<protein>
    <submittedName>
        <fullName evidence="5">Sugar ABC transporter, ATP-binding protein</fullName>
    </submittedName>
</protein>
<dbReference type="InterPro" id="IPR003439">
    <property type="entry name" value="ABC_transporter-like_ATP-bd"/>
</dbReference>
<keyword evidence="2" id="KW-0547">Nucleotide-binding</keyword>
<dbReference type="Pfam" id="PF08352">
    <property type="entry name" value="oligo_HPY"/>
    <property type="match status" value="1"/>
</dbReference>
<dbReference type="InterPro" id="IPR013563">
    <property type="entry name" value="Oligopep_ABC_C"/>
</dbReference>
<dbReference type="OrthoDB" id="18209at2157"/>
<dbReference type="PROSITE" id="PS50893">
    <property type="entry name" value="ABC_TRANSPORTER_2"/>
    <property type="match status" value="1"/>
</dbReference>
<dbReference type="HOGENOM" id="CLU_000604_1_23_2"/>
<keyword evidence="6" id="KW-1185">Reference proteome</keyword>
<dbReference type="NCBIfam" id="TIGR01727">
    <property type="entry name" value="oligo_HPY"/>
    <property type="match status" value="1"/>
</dbReference>
<evidence type="ECO:0000256" key="3">
    <source>
        <dbReference type="ARBA" id="ARBA00022840"/>
    </source>
</evidence>
<dbReference type="PANTHER" id="PTHR43067">
    <property type="entry name" value="OLIGOPEPTIDE/DIPEPTIDE ABC TRANSPORTER, ATPASE SUBUNIT"/>
    <property type="match status" value="1"/>
</dbReference>
<dbReference type="PROSITE" id="PS00211">
    <property type="entry name" value="ABC_TRANSPORTER_1"/>
    <property type="match status" value="1"/>
</dbReference>
<evidence type="ECO:0000259" key="4">
    <source>
        <dbReference type="PROSITE" id="PS50893"/>
    </source>
</evidence>
<dbReference type="AlphaFoldDB" id="D9PZ00"/>
<dbReference type="STRING" id="666510.ASAC_1382"/>
<dbReference type="RefSeq" id="WP_013267299.1">
    <property type="nucleotide sequence ID" value="NC_014374.1"/>
</dbReference>
<feature type="domain" description="ABC transporter" evidence="4">
    <location>
        <begin position="4"/>
        <end position="255"/>
    </location>
</feature>
<evidence type="ECO:0000313" key="6">
    <source>
        <dbReference type="Proteomes" id="UP000000346"/>
    </source>
</evidence>
<sequence>MKLLEVRDLKAYYFTSAGEVKAVDGVSFDLEQGQVLGVVGESGSGKSTLGSVLSNTMRPPLKVVSGEVLFKGVNIFKMHPEELRKVRAAGISIIPQYAMNALNPTSKIRDIVRDLLISHEVPPDEFAYRVKLARERALKLGLPPWVFDRYAIELSGGMRQRVTILISTLLDPEVLIADEPTSALDVVVQRLVIQYLQDLVSEGSIKSMVFITHDIALVNEISTDIAVMYAGQIVEMGPAEDVMTNPRHPYTKVLISNIPEPGVRIAKKRVEGLRGEPPSLISPPSGCRFHPRCPMAKDICSRQAPPTVHLDGGRRAVTCWLYAGGGEAQ</sequence>
<evidence type="ECO:0000256" key="1">
    <source>
        <dbReference type="ARBA" id="ARBA00022448"/>
    </source>
</evidence>
<dbReference type="InterPro" id="IPR003593">
    <property type="entry name" value="AAA+_ATPase"/>
</dbReference>
<accession>D9PZ00</accession>
<dbReference type="EMBL" id="CP001742">
    <property type="protein sequence ID" value="ADL19787.1"/>
    <property type="molecule type" value="Genomic_DNA"/>
</dbReference>
<dbReference type="SUPFAM" id="SSF52540">
    <property type="entry name" value="P-loop containing nucleoside triphosphate hydrolases"/>
    <property type="match status" value="1"/>
</dbReference>
<dbReference type="eggNOG" id="arCOG00181">
    <property type="taxonomic scope" value="Archaea"/>
</dbReference>
<organism evidence="5 6">
    <name type="scientific">Acidilobus saccharovorans (strain DSM 16705 / JCM 18335 / VKM B-2471 / 345-15)</name>
    <dbReference type="NCBI Taxonomy" id="666510"/>
    <lineage>
        <taxon>Archaea</taxon>
        <taxon>Thermoproteota</taxon>
        <taxon>Thermoprotei</taxon>
        <taxon>Acidilobales</taxon>
        <taxon>Acidilobaceae</taxon>
        <taxon>Acidilobus</taxon>
    </lineage>
</organism>
<reference evidence="5 6" key="1">
    <citation type="journal article" date="2010" name="Appl. Environ. Microbiol.">
        <title>The genome sequence of the crenarchaeon Acidilobus saccharovorans supports a new order, Acidilobales, and suggests an important ecological role in terrestrial acidic hot springs.</title>
        <authorList>
            <person name="Mardanov A.V."/>
            <person name="Svetlitchnyi V.A."/>
            <person name="Beletsky A.V."/>
            <person name="Prokofeva M.I."/>
            <person name="Bonch-Osmolovskaya E.A."/>
            <person name="Ravin N.V."/>
            <person name="Skryabin K.G."/>
        </authorList>
    </citation>
    <scope>NUCLEOTIDE SEQUENCE [LARGE SCALE GENOMIC DNA]</scope>
    <source>
        <strain evidence="6">DSM 16705 / JCM 18335 / VKM B-2471 / 345-15</strain>
    </source>
</reference>
<dbReference type="SMART" id="SM00382">
    <property type="entry name" value="AAA"/>
    <property type="match status" value="1"/>
</dbReference>
<name>D9PZ00_ACIS3</name>
<dbReference type="Proteomes" id="UP000000346">
    <property type="component" value="Chromosome"/>
</dbReference>
<keyword evidence="3 5" id="KW-0067">ATP-binding</keyword>